<dbReference type="RefSeq" id="WP_123204932.1">
    <property type="nucleotide sequence ID" value="NZ_RBEE01000009.1"/>
</dbReference>
<feature type="domain" description="RES" evidence="1">
    <location>
        <begin position="14"/>
        <end position="137"/>
    </location>
</feature>
<organism evidence="2 3">
    <name type="scientific">Pedobacter jejuensis</name>
    <dbReference type="NCBI Taxonomy" id="1268550"/>
    <lineage>
        <taxon>Bacteria</taxon>
        <taxon>Pseudomonadati</taxon>
        <taxon>Bacteroidota</taxon>
        <taxon>Sphingobacteriia</taxon>
        <taxon>Sphingobacteriales</taxon>
        <taxon>Sphingobacteriaceae</taxon>
        <taxon>Pedobacter</taxon>
    </lineage>
</organism>
<dbReference type="Pfam" id="PF08808">
    <property type="entry name" value="RES"/>
    <property type="match status" value="1"/>
</dbReference>
<name>A0A3N0BZ36_9SPHI</name>
<dbReference type="EMBL" id="RBEE01000009">
    <property type="protein sequence ID" value="RNL54924.1"/>
    <property type="molecule type" value="Genomic_DNA"/>
</dbReference>
<proteinExistence type="predicted"/>
<dbReference type="InterPro" id="IPR014914">
    <property type="entry name" value="RES_dom"/>
</dbReference>
<evidence type="ECO:0000259" key="1">
    <source>
        <dbReference type="SMART" id="SM00953"/>
    </source>
</evidence>
<reference evidence="2 3" key="1">
    <citation type="submission" date="2018-10" db="EMBL/GenBank/DDBJ databases">
        <title>Genome sequencing of Pedobacter jejuensis TNB23.</title>
        <authorList>
            <person name="Cho Y.-J."/>
            <person name="Cho A."/>
            <person name="Kim O.-S."/>
        </authorList>
    </citation>
    <scope>NUCLEOTIDE SEQUENCE [LARGE SCALE GENOMIC DNA]</scope>
    <source>
        <strain evidence="2 3">TNB23</strain>
    </source>
</reference>
<evidence type="ECO:0000313" key="3">
    <source>
        <dbReference type="Proteomes" id="UP000274046"/>
    </source>
</evidence>
<evidence type="ECO:0000313" key="2">
    <source>
        <dbReference type="EMBL" id="RNL54924.1"/>
    </source>
</evidence>
<dbReference type="OrthoDB" id="9789501at2"/>
<dbReference type="AlphaFoldDB" id="A0A3N0BZ36"/>
<accession>A0A3N0BZ36</accession>
<dbReference type="SMART" id="SM00953">
    <property type="entry name" value="RES"/>
    <property type="match status" value="1"/>
</dbReference>
<sequence length="149" mass="17109">MLVFRIALSKYANILKASGMAARWNFNDIKVIYTASSQSLACLENVVHRSKLGLSLNFSVMHIEILDDVAIDEIKINDLPKNWNSFENMHLTQKIGSDWIKGNKTAILRIPSSIIQDEYNYLINPNHIDFEKITLTNVKPFLFDVRIKN</sequence>
<keyword evidence="3" id="KW-1185">Reference proteome</keyword>
<dbReference type="Proteomes" id="UP000274046">
    <property type="component" value="Unassembled WGS sequence"/>
</dbReference>
<gene>
    <name evidence="2" type="ORF">D7004_05815</name>
</gene>
<comment type="caution">
    <text evidence="2">The sequence shown here is derived from an EMBL/GenBank/DDBJ whole genome shotgun (WGS) entry which is preliminary data.</text>
</comment>
<protein>
    <submittedName>
        <fullName evidence="2">RES domain-containing protein</fullName>
    </submittedName>
</protein>